<name>T0QZ49_SAPDV</name>
<dbReference type="GO" id="GO:0005737">
    <property type="term" value="C:cytoplasm"/>
    <property type="evidence" value="ECO:0007669"/>
    <property type="project" value="TreeGrafter"/>
</dbReference>
<accession>T0QZ49</accession>
<proteinExistence type="predicted"/>
<dbReference type="AlphaFoldDB" id="T0QZ49"/>
<dbReference type="Proteomes" id="UP000030762">
    <property type="component" value="Unassembled WGS sequence"/>
</dbReference>
<dbReference type="Gene3D" id="3.80.10.10">
    <property type="entry name" value="Ribonuclease Inhibitor"/>
    <property type="match status" value="1"/>
</dbReference>
<dbReference type="VEuPathDB" id="FungiDB:SDRG_17100"/>
<dbReference type="OMA" id="RVLRCAW"/>
<evidence type="ECO:0000313" key="2">
    <source>
        <dbReference type="Proteomes" id="UP000030762"/>
    </source>
</evidence>
<dbReference type="SUPFAM" id="SSF52047">
    <property type="entry name" value="RNI-like"/>
    <property type="match status" value="1"/>
</dbReference>
<dbReference type="InterPro" id="IPR050648">
    <property type="entry name" value="F-box_LRR-repeat"/>
</dbReference>
<sequence>MLAALPRDVGLVVLASLGPTADALHVALVSRSLRATVLAYAAQLKNVVFQSCSPTDAARVAFFLRHAKGLEHLSFRASHRLVTDAFLAAIAPLLGALTSLSLAYCTELTSVAPLTSCVSLRQLDLAGCAKLRTLGFALPSLRVLRCAWCRQLTAHEIVHTKLAITELSLEGWDVADMEVQLALVLRANQAIEALSLINVPLSASGLFVVFNLAAKLRRLALSKKSANVWVDGTWELPTLQAWMRRRPSIDVTLV</sequence>
<dbReference type="EMBL" id="JH767327">
    <property type="protein sequence ID" value="EQC25023.1"/>
    <property type="molecule type" value="Genomic_DNA"/>
</dbReference>
<protein>
    <recommendedName>
        <fullName evidence="3">F-box domain-containing protein</fullName>
    </recommendedName>
</protein>
<dbReference type="InterPro" id="IPR032675">
    <property type="entry name" value="LRR_dom_sf"/>
</dbReference>
<evidence type="ECO:0000313" key="1">
    <source>
        <dbReference type="EMBL" id="EQC25023.1"/>
    </source>
</evidence>
<dbReference type="PANTHER" id="PTHR13382">
    <property type="entry name" value="MITOCHONDRIAL ATP SYNTHASE COUPLING FACTOR B"/>
    <property type="match status" value="1"/>
</dbReference>
<evidence type="ECO:0008006" key="3">
    <source>
        <dbReference type="Google" id="ProtNLM"/>
    </source>
</evidence>
<keyword evidence="2" id="KW-1185">Reference proteome</keyword>
<dbReference type="RefSeq" id="XP_008621557.1">
    <property type="nucleotide sequence ID" value="XM_008623335.1"/>
</dbReference>
<dbReference type="InParanoid" id="T0QZ49"/>
<organism evidence="1 2">
    <name type="scientific">Saprolegnia diclina (strain VS20)</name>
    <dbReference type="NCBI Taxonomy" id="1156394"/>
    <lineage>
        <taxon>Eukaryota</taxon>
        <taxon>Sar</taxon>
        <taxon>Stramenopiles</taxon>
        <taxon>Oomycota</taxon>
        <taxon>Saprolegniomycetes</taxon>
        <taxon>Saprolegniales</taxon>
        <taxon>Saprolegniaceae</taxon>
        <taxon>Saprolegnia</taxon>
    </lineage>
</organism>
<reference evidence="1 2" key="1">
    <citation type="submission" date="2012-04" db="EMBL/GenBank/DDBJ databases">
        <title>The Genome Sequence of Saprolegnia declina VS20.</title>
        <authorList>
            <consortium name="The Broad Institute Genome Sequencing Platform"/>
            <person name="Russ C."/>
            <person name="Nusbaum C."/>
            <person name="Tyler B."/>
            <person name="van West P."/>
            <person name="Dieguez-Uribeondo J."/>
            <person name="de Bruijn I."/>
            <person name="Tripathy S."/>
            <person name="Jiang R."/>
            <person name="Young S.K."/>
            <person name="Zeng Q."/>
            <person name="Gargeya S."/>
            <person name="Fitzgerald M."/>
            <person name="Haas B."/>
            <person name="Abouelleil A."/>
            <person name="Alvarado L."/>
            <person name="Arachchi H.M."/>
            <person name="Berlin A."/>
            <person name="Chapman S.B."/>
            <person name="Goldberg J."/>
            <person name="Griggs A."/>
            <person name="Gujja S."/>
            <person name="Hansen M."/>
            <person name="Howarth C."/>
            <person name="Imamovic A."/>
            <person name="Larimer J."/>
            <person name="McCowen C."/>
            <person name="Montmayeur A."/>
            <person name="Murphy C."/>
            <person name="Neiman D."/>
            <person name="Pearson M."/>
            <person name="Priest M."/>
            <person name="Roberts A."/>
            <person name="Saif S."/>
            <person name="Shea T."/>
            <person name="Sisk P."/>
            <person name="Sykes S."/>
            <person name="Wortman J."/>
            <person name="Nusbaum C."/>
            <person name="Birren B."/>
        </authorList>
    </citation>
    <scope>NUCLEOTIDE SEQUENCE [LARGE SCALE GENOMIC DNA]</scope>
    <source>
        <strain evidence="1 2">VS20</strain>
    </source>
</reference>
<dbReference type="OrthoDB" id="73356at2759"/>
<gene>
    <name evidence="1" type="ORF">SDRG_17100</name>
</gene>
<dbReference type="GeneID" id="19957827"/>